<reference evidence="1 2" key="1">
    <citation type="journal article" date="2021" name="Microorganisms">
        <title>Genome Evolution of Filamentous Cyanobacterium Nostoc Species: From Facultative Symbiosis to Free Living.</title>
        <authorList>
            <person name="Huo D."/>
            <person name="Li H."/>
            <person name="Cai F."/>
            <person name="Guo X."/>
            <person name="Qiao Z."/>
            <person name="Wang W."/>
            <person name="Yu G."/>
            <person name="Li R."/>
        </authorList>
    </citation>
    <scope>NUCLEOTIDE SEQUENCE [LARGE SCALE GENOMIC DNA]</scope>
    <source>
        <strain evidence="1 2">CHAB 5714</strain>
    </source>
</reference>
<evidence type="ECO:0000313" key="1">
    <source>
        <dbReference type="EMBL" id="MCC5602800.1"/>
    </source>
</evidence>
<dbReference type="Proteomes" id="UP001199525">
    <property type="component" value="Unassembled WGS sequence"/>
</dbReference>
<protein>
    <recommendedName>
        <fullName evidence="3">Glycosyltransferase</fullName>
    </recommendedName>
</protein>
<gene>
    <name evidence="1" type="ORF">LC586_27305</name>
</gene>
<organism evidence="1 2">
    <name type="scientific">Nostoc favosum CHAB5714</name>
    <dbReference type="NCBI Taxonomy" id="2780399"/>
    <lineage>
        <taxon>Bacteria</taxon>
        <taxon>Bacillati</taxon>
        <taxon>Cyanobacteriota</taxon>
        <taxon>Cyanophyceae</taxon>
        <taxon>Nostocales</taxon>
        <taxon>Nostocaceae</taxon>
        <taxon>Nostoc</taxon>
        <taxon>Nostoc favosum</taxon>
    </lineage>
</organism>
<keyword evidence="2" id="KW-1185">Reference proteome</keyword>
<sequence>MQQEKPDVCFCSLALGKRYRSHAFLLAQDIEKHSPGIYLIVLTDKPQEFKKYPNVLAFKHEQQSIGCYHDKRFVIAKAISLFNTCIFVDADIRILEKLQPDMKWLPGITARSCTSIVKHNHAYINSVNDAYKANRTRDLTILSKLAQKLDLDLEDTNIQFVMEMLFVVTRQDGREIEFLKHWETIALYCELNGFYGAEGYAIGLAAAKAGLPVRWDAMDGIVYFKDWVERQKIKKGQANPDTTLIYFQQHEAIEYRQNSISQKLARKLNKFIGYYYRSLCLRLATLNNFNFYYDRIL</sequence>
<accession>A0ABS8IEY3</accession>
<proteinExistence type="predicted"/>
<dbReference type="RefSeq" id="WP_229488341.1">
    <property type="nucleotide sequence ID" value="NZ_JAIVFQ010000059.1"/>
</dbReference>
<name>A0ABS8IEY3_9NOSO</name>
<comment type="caution">
    <text evidence="1">The sequence shown here is derived from an EMBL/GenBank/DDBJ whole genome shotgun (WGS) entry which is preliminary data.</text>
</comment>
<evidence type="ECO:0000313" key="2">
    <source>
        <dbReference type="Proteomes" id="UP001199525"/>
    </source>
</evidence>
<evidence type="ECO:0008006" key="3">
    <source>
        <dbReference type="Google" id="ProtNLM"/>
    </source>
</evidence>
<dbReference type="EMBL" id="JAIVFQ010000059">
    <property type="protein sequence ID" value="MCC5602800.1"/>
    <property type="molecule type" value="Genomic_DNA"/>
</dbReference>